<accession>A0A067SFB6</accession>
<dbReference type="Proteomes" id="UP000027222">
    <property type="component" value="Unassembled WGS sequence"/>
</dbReference>
<dbReference type="HOGENOM" id="CLU_1825424_0_0_1"/>
<dbReference type="SUPFAM" id="SSF48452">
    <property type="entry name" value="TPR-like"/>
    <property type="match status" value="1"/>
</dbReference>
<sequence>MKAKSTNQIIPLQDIQSTHMDTLHNLSLRFTANDNLPRALDLITEAGAYYEQRAQARNGLYPKFAWILLSQGVLLCAAGRHKEGIEARRKLTDIQERLRAVFPSLAHCVQLKLDREMSRPSWIALVAKLDLHCNHQDLHEG</sequence>
<name>A0A067SFB6_GALM3</name>
<evidence type="ECO:0000313" key="2">
    <source>
        <dbReference type="Proteomes" id="UP000027222"/>
    </source>
</evidence>
<dbReference type="Gene3D" id="1.25.40.10">
    <property type="entry name" value="Tetratricopeptide repeat domain"/>
    <property type="match status" value="1"/>
</dbReference>
<organism evidence="1 2">
    <name type="scientific">Galerina marginata (strain CBS 339.88)</name>
    <dbReference type="NCBI Taxonomy" id="685588"/>
    <lineage>
        <taxon>Eukaryota</taxon>
        <taxon>Fungi</taxon>
        <taxon>Dikarya</taxon>
        <taxon>Basidiomycota</taxon>
        <taxon>Agaricomycotina</taxon>
        <taxon>Agaricomycetes</taxon>
        <taxon>Agaricomycetidae</taxon>
        <taxon>Agaricales</taxon>
        <taxon>Agaricineae</taxon>
        <taxon>Strophariaceae</taxon>
        <taxon>Galerina</taxon>
    </lineage>
</organism>
<dbReference type="InterPro" id="IPR011990">
    <property type="entry name" value="TPR-like_helical_dom_sf"/>
</dbReference>
<gene>
    <name evidence="1" type="ORF">GALMADRAFT_916705</name>
</gene>
<protein>
    <submittedName>
        <fullName evidence="1">Uncharacterized protein</fullName>
    </submittedName>
</protein>
<dbReference type="AlphaFoldDB" id="A0A067SFB6"/>
<proteinExistence type="predicted"/>
<keyword evidence="2" id="KW-1185">Reference proteome</keyword>
<dbReference type="EMBL" id="KL142401">
    <property type="protein sequence ID" value="KDR69596.1"/>
    <property type="molecule type" value="Genomic_DNA"/>
</dbReference>
<evidence type="ECO:0000313" key="1">
    <source>
        <dbReference type="EMBL" id="KDR69596.1"/>
    </source>
</evidence>
<reference evidence="2" key="1">
    <citation type="journal article" date="2014" name="Proc. Natl. Acad. Sci. U.S.A.">
        <title>Extensive sampling of basidiomycete genomes demonstrates inadequacy of the white-rot/brown-rot paradigm for wood decay fungi.</title>
        <authorList>
            <person name="Riley R."/>
            <person name="Salamov A.A."/>
            <person name="Brown D.W."/>
            <person name="Nagy L.G."/>
            <person name="Floudas D."/>
            <person name="Held B.W."/>
            <person name="Levasseur A."/>
            <person name="Lombard V."/>
            <person name="Morin E."/>
            <person name="Otillar R."/>
            <person name="Lindquist E.A."/>
            <person name="Sun H."/>
            <person name="LaButti K.M."/>
            <person name="Schmutz J."/>
            <person name="Jabbour D."/>
            <person name="Luo H."/>
            <person name="Baker S.E."/>
            <person name="Pisabarro A.G."/>
            <person name="Walton J.D."/>
            <person name="Blanchette R.A."/>
            <person name="Henrissat B."/>
            <person name="Martin F."/>
            <person name="Cullen D."/>
            <person name="Hibbett D.S."/>
            <person name="Grigoriev I.V."/>
        </authorList>
    </citation>
    <scope>NUCLEOTIDE SEQUENCE [LARGE SCALE GENOMIC DNA]</scope>
    <source>
        <strain evidence="2">CBS 339.88</strain>
    </source>
</reference>